<reference evidence="4 5" key="1">
    <citation type="submission" date="2016-06" db="EMBL/GenBank/DDBJ databases">
        <title>Complete genome sequence of a saline-alkali tolerant type strain Dietzia timorensis ID05-A0528T.</title>
        <authorList>
            <person name="Wu X."/>
        </authorList>
    </citation>
    <scope>NUCLEOTIDE SEQUENCE [LARGE SCALE GENOMIC DNA]</scope>
    <source>
        <strain evidence="4 5">ID05-A0528</strain>
    </source>
</reference>
<keyword evidence="5" id="KW-1185">Reference proteome</keyword>
<sequence length="244" mass="26157">MQAPVDEQRHLVEIAELDARIAGLRHKDKHLPEQESLDELREQRRSAAGGAARARIRLEDAERAHKKMLSELADLDKRAAEAAATDEASLPTASARRDAAHEKGAVARLTEELKAQLGDLETAREAGEADVAHHGAMLDQLDSKIATAEIARLHAIHDVGASLESAQSRRAALAAQVSGELMAEYERIAAERGAGAGELHPHRCGACQMELDRATIAAFHDTPAGTIIHCPECGAILVRPKGAQ</sequence>
<evidence type="ECO:0000259" key="3">
    <source>
        <dbReference type="Pfam" id="PF24481"/>
    </source>
</evidence>
<evidence type="ECO:0000313" key="5">
    <source>
        <dbReference type="Proteomes" id="UP000186104"/>
    </source>
</evidence>
<feature type="domain" description="CT398-like coiled coil hairpin" evidence="3">
    <location>
        <begin position="15"/>
        <end position="193"/>
    </location>
</feature>
<dbReference type="Gene3D" id="1.10.287.1490">
    <property type="match status" value="1"/>
</dbReference>
<dbReference type="Pfam" id="PF02591">
    <property type="entry name" value="Zn_ribbon_9"/>
    <property type="match status" value="1"/>
</dbReference>
<feature type="compositionally biased region" description="Basic and acidic residues" evidence="1">
    <location>
        <begin position="30"/>
        <end position="45"/>
    </location>
</feature>
<feature type="compositionally biased region" description="Basic and acidic residues" evidence="1">
    <location>
        <begin position="95"/>
        <end position="104"/>
    </location>
</feature>
<protein>
    <submittedName>
        <fullName evidence="4">Uncharacterized protein</fullName>
    </submittedName>
</protein>
<dbReference type="STRING" id="499555.BJL86_1296"/>
<dbReference type="InterPro" id="IPR003743">
    <property type="entry name" value="Zf-RING_7"/>
</dbReference>
<dbReference type="InterPro" id="IPR056003">
    <property type="entry name" value="CT398_CC_hairpin"/>
</dbReference>
<dbReference type="AlphaFoldDB" id="A0A173LKN3"/>
<gene>
    <name evidence="4" type="ORF">BJL86_1296</name>
</gene>
<dbReference type="OrthoDB" id="9784388at2"/>
<dbReference type="Proteomes" id="UP000186104">
    <property type="component" value="Chromosome"/>
</dbReference>
<dbReference type="RefSeq" id="WP_067477582.1">
    <property type="nucleotide sequence ID" value="NZ_CP015961.1"/>
</dbReference>
<organism evidence="4 5">
    <name type="scientific">Dietzia timorensis</name>
    <dbReference type="NCBI Taxonomy" id="499555"/>
    <lineage>
        <taxon>Bacteria</taxon>
        <taxon>Bacillati</taxon>
        <taxon>Actinomycetota</taxon>
        <taxon>Actinomycetes</taxon>
        <taxon>Mycobacteriales</taxon>
        <taxon>Dietziaceae</taxon>
        <taxon>Dietzia</taxon>
    </lineage>
</organism>
<feature type="region of interest" description="Disordered" evidence="1">
    <location>
        <begin position="83"/>
        <end position="104"/>
    </location>
</feature>
<accession>A0A173LKN3</accession>
<dbReference type="Pfam" id="PF24481">
    <property type="entry name" value="CT398_CC"/>
    <property type="match status" value="1"/>
</dbReference>
<feature type="region of interest" description="Disordered" evidence="1">
    <location>
        <begin position="25"/>
        <end position="53"/>
    </location>
</feature>
<feature type="domain" description="C4-type zinc ribbon" evidence="2">
    <location>
        <begin position="203"/>
        <end position="237"/>
    </location>
</feature>
<evidence type="ECO:0000259" key="2">
    <source>
        <dbReference type="Pfam" id="PF02591"/>
    </source>
</evidence>
<evidence type="ECO:0000313" key="4">
    <source>
        <dbReference type="EMBL" id="ANI92078.1"/>
    </source>
</evidence>
<dbReference type="KEGG" id="dtm:BJL86_1296"/>
<evidence type="ECO:0000256" key="1">
    <source>
        <dbReference type="SAM" id="MobiDB-lite"/>
    </source>
</evidence>
<proteinExistence type="predicted"/>
<dbReference type="EMBL" id="CP015961">
    <property type="protein sequence ID" value="ANI92078.1"/>
    <property type="molecule type" value="Genomic_DNA"/>
</dbReference>
<name>A0A173LKN3_9ACTN</name>